<feature type="domain" description="Bacterial type II secretion system protein E" evidence="3">
    <location>
        <begin position="177"/>
        <end position="452"/>
    </location>
</feature>
<accession>A0ABN2Y507</accession>
<sequence>MTNHLHTAAARPADVVDVADLADLHDGEGRAGDDRAEEGHQDGRRAVRRPITRTHRRIAVPRPRSLSSAPSGPAEAALPVGDGPPAPDRRQAPPVRYLVHRRPPAAPAGDGTTTGRAAGALPDGAAELVDAVRIRLAEAGAPPTAGPVAAALRASGPPLGGADVLTAVRSLRAEIVGAGPLDPLLAESGVTDVLVNGPDRIWVDRGRGLERATQVRFPNADAVRRLAHRLATAAGRRLDDARPWVDARLPDGTRLHAVLPPIAADCTHISLRTSRSDPFTLPELVAAGALPPSGADLLAAVLRSRLSLLISGGTGTGKTTLLAALLGLVPGNERIVLAEDSAELRPDHPHVVRLQSRPPNQESLGELTLRDLVRQALRMRPDRLVVGEVRGAEVVDLLAALNTGHEGGCGTVHANTAADVPARLEALGSLAGLDRQSLHSQLRAGLDAVVHLGRDRTDGRRRVTGLHLLTCGPDGLTATAAAVHFERDGRARPGPGWARLRELCAERGVDLPPHPDVTGPDRAAAGCGGPVAEPAPAPAAGTGGGAAAVRTAGEAT</sequence>
<proteinExistence type="inferred from homology"/>
<feature type="compositionally biased region" description="Basic and acidic residues" evidence="2">
    <location>
        <begin position="25"/>
        <end position="45"/>
    </location>
</feature>
<organism evidence="4 5">
    <name type="scientific">Kitasatospora saccharophila</name>
    <dbReference type="NCBI Taxonomy" id="407973"/>
    <lineage>
        <taxon>Bacteria</taxon>
        <taxon>Bacillati</taxon>
        <taxon>Actinomycetota</taxon>
        <taxon>Actinomycetes</taxon>
        <taxon>Kitasatosporales</taxon>
        <taxon>Streptomycetaceae</taxon>
        <taxon>Kitasatospora</taxon>
    </lineage>
</organism>
<evidence type="ECO:0000256" key="1">
    <source>
        <dbReference type="ARBA" id="ARBA00006611"/>
    </source>
</evidence>
<keyword evidence="5" id="KW-1185">Reference proteome</keyword>
<feature type="compositionally biased region" description="Basic residues" evidence="2">
    <location>
        <begin position="46"/>
        <end position="59"/>
    </location>
</feature>
<comment type="caution">
    <text evidence="4">The sequence shown here is derived from an EMBL/GenBank/DDBJ whole genome shotgun (WGS) entry which is preliminary data.</text>
</comment>
<evidence type="ECO:0000259" key="3">
    <source>
        <dbReference type="Pfam" id="PF00437"/>
    </source>
</evidence>
<dbReference type="Pfam" id="PF00437">
    <property type="entry name" value="T2SSE"/>
    <property type="match status" value="1"/>
</dbReference>
<evidence type="ECO:0000313" key="4">
    <source>
        <dbReference type="EMBL" id="GAA2122054.1"/>
    </source>
</evidence>
<gene>
    <name evidence="4" type="ORF">GCM10009759_72260</name>
</gene>
<name>A0ABN2Y507_9ACTN</name>
<dbReference type="PANTHER" id="PTHR30486:SF6">
    <property type="entry name" value="TYPE IV PILUS RETRACTATION ATPASE PILT"/>
    <property type="match status" value="1"/>
</dbReference>
<feature type="region of interest" description="Disordered" evidence="2">
    <location>
        <begin position="25"/>
        <end position="92"/>
    </location>
</feature>
<reference evidence="4 5" key="1">
    <citation type="journal article" date="2019" name="Int. J. Syst. Evol. Microbiol.">
        <title>The Global Catalogue of Microorganisms (GCM) 10K type strain sequencing project: providing services to taxonomists for standard genome sequencing and annotation.</title>
        <authorList>
            <consortium name="The Broad Institute Genomics Platform"/>
            <consortium name="The Broad Institute Genome Sequencing Center for Infectious Disease"/>
            <person name="Wu L."/>
            <person name="Ma J."/>
        </authorList>
    </citation>
    <scope>NUCLEOTIDE SEQUENCE [LARGE SCALE GENOMIC DNA]</scope>
    <source>
        <strain evidence="4 5">JCM 14559</strain>
    </source>
</reference>
<dbReference type="Gene3D" id="3.40.50.300">
    <property type="entry name" value="P-loop containing nucleotide triphosphate hydrolases"/>
    <property type="match status" value="1"/>
</dbReference>
<feature type="compositionally biased region" description="Low complexity" evidence="2">
    <location>
        <begin position="547"/>
        <end position="556"/>
    </location>
</feature>
<dbReference type="InterPro" id="IPR022399">
    <property type="entry name" value="TadA-like_ATPase"/>
</dbReference>
<dbReference type="Gene3D" id="3.30.450.380">
    <property type="match status" value="1"/>
</dbReference>
<dbReference type="InterPro" id="IPR027417">
    <property type="entry name" value="P-loop_NTPase"/>
</dbReference>
<comment type="similarity">
    <text evidence="1">Belongs to the GSP E family.</text>
</comment>
<feature type="region of interest" description="Disordered" evidence="2">
    <location>
        <begin position="511"/>
        <end position="556"/>
    </location>
</feature>
<dbReference type="CDD" id="cd01130">
    <property type="entry name" value="VirB11-like_ATPase"/>
    <property type="match status" value="1"/>
</dbReference>
<dbReference type="SUPFAM" id="SSF52540">
    <property type="entry name" value="P-loop containing nucleoside triphosphate hydrolases"/>
    <property type="match status" value="1"/>
</dbReference>
<dbReference type="InterPro" id="IPR001482">
    <property type="entry name" value="T2SS/T4SS_dom"/>
</dbReference>
<dbReference type="PANTHER" id="PTHR30486">
    <property type="entry name" value="TWITCHING MOTILITY PROTEIN PILT"/>
    <property type="match status" value="1"/>
</dbReference>
<dbReference type="Proteomes" id="UP001500897">
    <property type="component" value="Unassembled WGS sequence"/>
</dbReference>
<dbReference type="EMBL" id="BAAANS010000083">
    <property type="protein sequence ID" value="GAA2122054.1"/>
    <property type="molecule type" value="Genomic_DNA"/>
</dbReference>
<protein>
    <recommendedName>
        <fullName evidence="3">Bacterial type II secretion system protein E domain-containing protein</fullName>
    </recommendedName>
</protein>
<dbReference type="NCBIfam" id="TIGR03819">
    <property type="entry name" value="heli_sec_ATPase"/>
    <property type="match status" value="1"/>
</dbReference>
<feature type="compositionally biased region" description="Low complexity" evidence="2">
    <location>
        <begin position="530"/>
        <end position="540"/>
    </location>
</feature>
<dbReference type="InterPro" id="IPR050921">
    <property type="entry name" value="T4SS_GSP_E_ATPase"/>
</dbReference>
<evidence type="ECO:0000313" key="5">
    <source>
        <dbReference type="Proteomes" id="UP001500897"/>
    </source>
</evidence>
<evidence type="ECO:0000256" key="2">
    <source>
        <dbReference type="SAM" id="MobiDB-lite"/>
    </source>
</evidence>